<feature type="transmembrane region" description="Helical" evidence="5">
    <location>
        <begin position="126"/>
        <end position="145"/>
    </location>
</feature>
<feature type="transmembrane region" description="Helical" evidence="5">
    <location>
        <begin position="378"/>
        <end position="397"/>
    </location>
</feature>
<reference evidence="7 8" key="1">
    <citation type="submission" date="2019-01" db="EMBL/GenBank/DDBJ databases">
        <title>Lacunisphaera sp. strain TWA-58.</title>
        <authorList>
            <person name="Chen W.-M."/>
        </authorList>
    </citation>
    <scope>NUCLEOTIDE SEQUENCE [LARGE SCALE GENOMIC DNA]</scope>
    <source>
        <strain evidence="7 8">TWA-58</strain>
    </source>
</reference>
<organism evidence="7 8">
    <name type="scientific">Oleiharenicola lentus</name>
    <dbReference type="NCBI Taxonomy" id="2508720"/>
    <lineage>
        <taxon>Bacteria</taxon>
        <taxon>Pseudomonadati</taxon>
        <taxon>Verrucomicrobiota</taxon>
        <taxon>Opitutia</taxon>
        <taxon>Opitutales</taxon>
        <taxon>Opitutaceae</taxon>
        <taxon>Oleiharenicola</taxon>
    </lineage>
</organism>
<protein>
    <submittedName>
        <fullName evidence="7">O-antigen ligase family protein</fullName>
    </submittedName>
</protein>
<dbReference type="InterPro" id="IPR007016">
    <property type="entry name" value="O-antigen_ligase-rel_domated"/>
</dbReference>
<keyword evidence="7" id="KW-0436">Ligase</keyword>
<dbReference type="RefSeq" id="WP_129047033.1">
    <property type="nucleotide sequence ID" value="NZ_SDHX01000001.1"/>
</dbReference>
<evidence type="ECO:0000256" key="4">
    <source>
        <dbReference type="ARBA" id="ARBA00023136"/>
    </source>
</evidence>
<dbReference type="EMBL" id="SDHX01000001">
    <property type="protein sequence ID" value="RXK55668.1"/>
    <property type="molecule type" value="Genomic_DNA"/>
</dbReference>
<gene>
    <name evidence="7" type="ORF">ESB00_07230</name>
</gene>
<dbReference type="InterPro" id="IPR051533">
    <property type="entry name" value="WaaL-like"/>
</dbReference>
<feature type="transmembrane region" description="Helical" evidence="5">
    <location>
        <begin position="46"/>
        <end position="65"/>
    </location>
</feature>
<accession>A0A4Q1C9M7</accession>
<dbReference type="GO" id="GO:0016874">
    <property type="term" value="F:ligase activity"/>
    <property type="evidence" value="ECO:0007669"/>
    <property type="project" value="UniProtKB-KW"/>
</dbReference>
<dbReference type="PANTHER" id="PTHR37422">
    <property type="entry name" value="TEICHURONIC ACID BIOSYNTHESIS PROTEIN TUAE"/>
    <property type="match status" value="1"/>
</dbReference>
<keyword evidence="3 5" id="KW-1133">Transmembrane helix</keyword>
<dbReference type="PANTHER" id="PTHR37422:SF23">
    <property type="entry name" value="TEICHURONIC ACID BIOSYNTHESIS PROTEIN TUAE"/>
    <property type="match status" value="1"/>
</dbReference>
<dbReference type="Pfam" id="PF04932">
    <property type="entry name" value="Wzy_C"/>
    <property type="match status" value="1"/>
</dbReference>
<evidence type="ECO:0000256" key="2">
    <source>
        <dbReference type="ARBA" id="ARBA00022692"/>
    </source>
</evidence>
<evidence type="ECO:0000256" key="1">
    <source>
        <dbReference type="ARBA" id="ARBA00004141"/>
    </source>
</evidence>
<dbReference type="Proteomes" id="UP000290218">
    <property type="component" value="Unassembled WGS sequence"/>
</dbReference>
<feature type="domain" description="O-antigen ligase-related" evidence="6">
    <location>
        <begin position="209"/>
        <end position="351"/>
    </location>
</feature>
<feature type="transmembrane region" description="Helical" evidence="5">
    <location>
        <begin position="102"/>
        <end position="119"/>
    </location>
</feature>
<dbReference type="Gene3D" id="1.25.40.10">
    <property type="entry name" value="Tetratricopeptide repeat domain"/>
    <property type="match status" value="1"/>
</dbReference>
<evidence type="ECO:0000313" key="7">
    <source>
        <dbReference type="EMBL" id="RXK55668.1"/>
    </source>
</evidence>
<evidence type="ECO:0000256" key="3">
    <source>
        <dbReference type="ARBA" id="ARBA00022989"/>
    </source>
</evidence>
<feature type="transmembrane region" description="Helical" evidence="5">
    <location>
        <begin position="225"/>
        <end position="241"/>
    </location>
</feature>
<feature type="transmembrane region" description="Helical" evidence="5">
    <location>
        <begin position="342"/>
        <end position="366"/>
    </location>
</feature>
<keyword evidence="8" id="KW-1185">Reference proteome</keyword>
<dbReference type="InterPro" id="IPR011990">
    <property type="entry name" value="TPR-like_helical_dom_sf"/>
</dbReference>
<evidence type="ECO:0000259" key="6">
    <source>
        <dbReference type="Pfam" id="PF04932"/>
    </source>
</evidence>
<keyword evidence="2 5" id="KW-0812">Transmembrane</keyword>
<feature type="transmembrane region" description="Helical" evidence="5">
    <location>
        <begin position="20"/>
        <end position="40"/>
    </location>
</feature>
<dbReference type="SUPFAM" id="SSF48452">
    <property type="entry name" value="TPR-like"/>
    <property type="match status" value="1"/>
</dbReference>
<dbReference type="AlphaFoldDB" id="A0A4Q1C9M7"/>
<feature type="transmembrane region" description="Helical" evidence="5">
    <location>
        <begin position="248"/>
        <end position="266"/>
    </location>
</feature>
<feature type="transmembrane region" description="Helical" evidence="5">
    <location>
        <begin position="403"/>
        <end position="423"/>
    </location>
</feature>
<evidence type="ECO:0000256" key="5">
    <source>
        <dbReference type="SAM" id="Phobius"/>
    </source>
</evidence>
<dbReference type="OrthoDB" id="187494at2"/>
<comment type="caution">
    <text evidence="7">The sequence shown here is derived from an EMBL/GenBank/DDBJ whole genome shotgun (WGS) entry which is preliminary data.</text>
</comment>
<sequence>MSSSDRNSRHQPRWLAAGEWLLVIGLALTLAWTTLCLGGYLADTMVITSGAVLALGTWGAVLWAAGRRELHLAVLLPVPFLIYALGSVLWLAPAKWLAWREWLLWFQMWLVFALTLHFGRSRAQTWTLVGTFGLLGLAGTGMAAWQRFVDPSWMMLGREQADQFVGRSAGMFGIPNSLAGLLELMVPVCLVLLFSRAVRPAGKIACGWLAALFIFAVVLTGSRGGWIGLGLALLVWPLLTGRDWRKKILGTVAVLACAAAGLWALYQGSDYARARIDPFLEGKFESSRPIIWKAGWQMWRDDPWLGRGAAAYNVLFDQYRPRGFLNEPDWTHNDHLNTLIDYGVAGFVLWVALGLALAWVGWGAVCRARRETVTTDNLFALAKWKLGLLLGLLAYVIHLGVDFHTKIPALAFAAAIVAAVLVRDEPTWWRPVRPWVARLSGSALVLGVAWIAASVAAPLYRAEGIREAARRQIERHARTGEGDIGEIATAARSALRRAVRVDPENGQAWADLSYATVQSWPAGKTDLVTLGRFAELAADEALRRCAVDAEFWVRRAVALDIQRGRSETESCYRRALELAPHSASWWYHYAYHLQAFPQRRTEARVALETCLALDPSHGPANILRQQLNARR</sequence>
<proteinExistence type="predicted"/>
<dbReference type="GO" id="GO:0016020">
    <property type="term" value="C:membrane"/>
    <property type="evidence" value="ECO:0007669"/>
    <property type="project" value="UniProtKB-SubCell"/>
</dbReference>
<feature type="transmembrane region" description="Helical" evidence="5">
    <location>
        <begin position="72"/>
        <end position="90"/>
    </location>
</feature>
<evidence type="ECO:0000313" key="8">
    <source>
        <dbReference type="Proteomes" id="UP000290218"/>
    </source>
</evidence>
<keyword evidence="4 5" id="KW-0472">Membrane</keyword>
<feature type="transmembrane region" description="Helical" evidence="5">
    <location>
        <begin position="435"/>
        <end position="460"/>
    </location>
</feature>
<feature type="transmembrane region" description="Helical" evidence="5">
    <location>
        <begin position="174"/>
        <end position="194"/>
    </location>
</feature>
<comment type="subcellular location">
    <subcellularLocation>
        <location evidence="1">Membrane</location>
        <topology evidence="1">Multi-pass membrane protein</topology>
    </subcellularLocation>
</comment>
<name>A0A4Q1C9M7_9BACT</name>
<feature type="transmembrane region" description="Helical" evidence="5">
    <location>
        <begin position="201"/>
        <end position="219"/>
    </location>
</feature>